<evidence type="ECO:0000313" key="2">
    <source>
        <dbReference type="EMBL" id="CAI0433668.1"/>
    </source>
</evidence>
<keyword evidence="3" id="KW-1185">Reference proteome</keyword>
<dbReference type="EMBL" id="CAMGYJ010000006">
    <property type="protein sequence ID" value="CAI0433668.1"/>
    <property type="molecule type" value="Genomic_DNA"/>
</dbReference>
<dbReference type="Proteomes" id="UP001154282">
    <property type="component" value="Unassembled WGS sequence"/>
</dbReference>
<reference evidence="2" key="1">
    <citation type="submission" date="2022-08" db="EMBL/GenBank/DDBJ databases">
        <authorList>
            <person name="Gutierrez-Valencia J."/>
        </authorList>
    </citation>
    <scope>NUCLEOTIDE SEQUENCE</scope>
</reference>
<protein>
    <recommendedName>
        <fullName evidence="4">Bulb-type lectin domain-containing protein</fullName>
    </recommendedName>
</protein>
<dbReference type="PANTHER" id="PTHR32444:SF128">
    <property type="entry name" value="CURCULIN-LIKE (MANNOSE-BINDING) LECTIN FAMILY PROTEIN"/>
    <property type="match status" value="1"/>
</dbReference>
<dbReference type="AlphaFoldDB" id="A0AAV0LI19"/>
<sequence length="327" mass="36181">MSSSAFFFLFFIISSSISFSHVLSNETDTLKSGQLLRDWEQLVSRSKVFRLGFFNPNPDTVHLGPAGPRYLGIWFDHIPFYSVWVANRETGQTWELTSWVSNKLPSPGAFKVGLDPSGIDQLVVRRRGEIYWSTGVFQNGSFQNATSLTGFTKDSGIYEFKFVRNPEERYFTYRIKDGPALSRMDLDTLGQITLFTLDQRETISSWIFDTAGSPCPVGVGNESAGVCLAEKASACRSGKEAFVAKRGYMVNGEESFGGGGGGELGFLQSLSDCHGECWKDCDCIAYQAASYDETGCRLWSNGSKFVADDFIGSEGVVDLVYLLQSLH</sequence>
<gene>
    <name evidence="2" type="ORF">LITE_LOCUS23978</name>
</gene>
<feature type="signal peptide" evidence="1">
    <location>
        <begin position="1"/>
        <end position="24"/>
    </location>
</feature>
<organism evidence="2 3">
    <name type="scientific">Linum tenue</name>
    <dbReference type="NCBI Taxonomy" id="586396"/>
    <lineage>
        <taxon>Eukaryota</taxon>
        <taxon>Viridiplantae</taxon>
        <taxon>Streptophyta</taxon>
        <taxon>Embryophyta</taxon>
        <taxon>Tracheophyta</taxon>
        <taxon>Spermatophyta</taxon>
        <taxon>Magnoliopsida</taxon>
        <taxon>eudicotyledons</taxon>
        <taxon>Gunneridae</taxon>
        <taxon>Pentapetalae</taxon>
        <taxon>rosids</taxon>
        <taxon>fabids</taxon>
        <taxon>Malpighiales</taxon>
        <taxon>Linaceae</taxon>
        <taxon>Linum</taxon>
    </lineage>
</organism>
<dbReference type="PANTHER" id="PTHR32444">
    <property type="entry name" value="BULB-TYPE LECTIN DOMAIN-CONTAINING PROTEIN"/>
    <property type="match status" value="1"/>
</dbReference>
<evidence type="ECO:0008006" key="4">
    <source>
        <dbReference type="Google" id="ProtNLM"/>
    </source>
</evidence>
<feature type="chain" id="PRO_5043336898" description="Bulb-type lectin domain-containing protein" evidence="1">
    <location>
        <begin position="25"/>
        <end position="327"/>
    </location>
</feature>
<comment type="caution">
    <text evidence="2">The sequence shown here is derived from an EMBL/GenBank/DDBJ whole genome shotgun (WGS) entry which is preliminary data.</text>
</comment>
<name>A0AAV0LI19_9ROSI</name>
<proteinExistence type="predicted"/>
<keyword evidence="1" id="KW-0732">Signal</keyword>
<evidence type="ECO:0000313" key="3">
    <source>
        <dbReference type="Proteomes" id="UP001154282"/>
    </source>
</evidence>
<evidence type="ECO:0000256" key="1">
    <source>
        <dbReference type="SAM" id="SignalP"/>
    </source>
</evidence>
<accession>A0AAV0LI19</accession>